<dbReference type="GO" id="GO:0006265">
    <property type="term" value="P:DNA topological change"/>
    <property type="evidence" value="ECO:0007669"/>
    <property type="project" value="InterPro"/>
</dbReference>
<proteinExistence type="predicted"/>
<feature type="compositionally biased region" description="Polar residues" evidence="1">
    <location>
        <begin position="30"/>
        <end position="45"/>
    </location>
</feature>
<comment type="caution">
    <text evidence="3">The sequence shown here is derived from an EMBL/GenBank/DDBJ whole genome shotgun (WGS) entry which is preliminary data.</text>
</comment>
<reference evidence="3 4" key="1">
    <citation type="journal article" date="2015" name="Nature">
        <title>rRNA introns, odd ribosomes, and small enigmatic genomes across a large radiation of phyla.</title>
        <authorList>
            <person name="Brown C.T."/>
            <person name="Hug L.A."/>
            <person name="Thomas B.C."/>
            <person name="Sharon I."/>
            <person name="Castelle C.J."/>
            <person name="Singh A."/>
            <person name="Wilkins M.J."/>
            <person name="Williams K.H."/>
            <person name="Banfield J.F."/>
        </authorList>
    </citation>
    <scope>NUCLEOTIDE SEQUENCE [LARGE SCALE GENOMIC DNA]</scope>
</reference>
<organism evidence="3 4">
    <name type="scientific">Candidatus Roizmanbacteria bacterium GW2011_GWA2_37_7</name>
    <dbReference type="NCBI Taxonomy" id="1618481"/>
    <lineage>
        <taxon>Bacteria</taxon>
        <taxon>Candidatus Roizmaniibacteriota</taxon>
    </lineage>
</organism>
<evidence type="ECO:0000259" key="2">
    <source>
        <dbReference type="Pfam" id="PF01396"/>
    </source>
</evidence>
<dbReference type="Pfam" id="PF01396">
    <property type="entry name" value="Zn_ribbon_Top1"/>
    <property type="match status" value="2"/>
</dbReference>
<evidence type="ECO:0000256" key="1">
    <source>
        <dbReference type="SAM" id="MobiDB-lite"/>
    </source>
</evidence>
<protein>
    <recommendedName>
        <fullName evidence="2">DNA topoisomerase type IA zn finger domain-containing protein</fullName>
    </recommendedName>
</protein>
<dbReference type="InterPro" id="IPR013498">
    <property type="entry name" value="Topo_IA_Znf"/>
</dbReference>
<feature type="domain" description="DNA topoisomerase type IA zn finger" evidence="2">
    <location>
        <begin position="119"/>
        <end position="138"/>
    </location>
</feature>
<dbReference type="STRING" id="1618481.US54_C0055G0004"/>
<dbReference type="AlphaFoldDB" id="A0A0G0H0J1"/>
<feature type="region of interest" description="Disordered" evidence="1">
    <location>
        <begin position="1"/>
        <end position="45"/>
    </location>
</feature>
<evidence type="ECO:0000313" key="3">
    <source>
        <dbReference type="EMBL" id="KKQ36758.1"/>
    </source>
</evidence>
<sequence length="182" mass="20493">MTKNSSPTNPEKEVCPTCGSDLSPMEETPTGKQLQRCSQGSWNPETKQVEGCPYVKWIQPEPEVLDEKCPKCKAPLVLATTRFGRKLKKCSTSGWDREKKVATGCDYVQWLTGIKEELDEKCPECGKNLVIMTTNRGKKLKKCSTSGWDREKKVATGCTYVEWINESRSKPNGDENFPEHEA</sequence>
<feature type="domain" description="DNA topoisomerase type IA zn finger" evidence="2">
    <location>
        <begin position="66"/>
        <end position="84"/>
    </location>
</feature>
<dbReference type="GO" id="GO:0003677">
    <property type="term" value="F:DNA binding"/>
    <property type="evidence" value="ECO:0007669"/>
    <property type="project" value="InterPro"/>
</dbReference>
<gene>
    <name evidence="3" type="ORF">US54_C0055G0004</name>
</gene>
<dbReference type="GO" id="GO:0005694">
    <property type="term" value="C:chromosome"/>
    <property type="evidence" value="ECO:0007669"/>
    <property type="project" value="InterPro"/>
</dbReference>
<accession>A0A0G0H0J1</accession>
<evidence type="ECO:0000313" key="4">
    <source>
        <dbReference type="Proteomes" id="UP000034471"/>
    </source>
</evidence>
<dbReference type="GO" id="GO:0003916">
    <property type="term" value="F:DNA topoisomerase activity"/>
    <property type="evidence" value="ECO:0007669"/>
    <property type="project" value="InterPro"/>
</dbReference>
<name>A0A0G0H0J1_9BACT</name>
<dbReference type="Proteomes" id="UP000034471">
    <property type="component" value="Unassembled WGS sequence"/>
</dbReference>
<dbReference type="EMBL" id="LBTJ01000055">
    <property type="protein sequence ID" value="KKQ36758.1"/>
    <property type="molecule type" value="Genomic_DNA"/>
</dbReference>